<protein>
    <submittedName>
        <fullName evidence="1">Uncharacterized protein</fullName>
    </submittedName>
</protein>
<dbReference type="EMBL" id="JAPFQI010000018">
    <property type="protein sequence ID" value="MCW8087541.1"/>
    <property type="molecule type" value="Genomic_DNA"/>
</dbReference>
<name>A0ABT3NZI6_9PROT</name>
<evidence type="ECO:0000313" key="1">
    <source>
        <dbReference type="EMBL" id="MCW8087541.1"/>
    </source>
</evidence>
<gene>
    <name evidence="1" type="ORF">OF850_18095</name>
</gene>
<sequence>MGDRMVFGQNDRNGAKVANVAKGLAEAGVSNGAHGTVTAIEQGKDGPTFRVKLDGGGRIGRTRLVANPRGYVGHEPNLAFRPDLVAEL</sequence>
<accession>A0ABT3NZI6</accession>
<organism evidence="1 2">
    <name type="scientific">Sabulicella glaciei</name>
    <dbReference type="NCBI Taxonomy" id="2984948"/>
    <lineage>
        <taxon>Bacteria</taxon>
        <taxon>Pseudomonadati</taxon>
        <taxon>Pseudomonadota</taxon>
        <taxon>Alphaproteobacteria</taxon>
        <taxon>Acetobacterales</taxon>
        <taxon>Acetobacteraceae</taxon>
        <taxon>Sabulicella</taxon>
    </lineage>
</organism>
<dbReference type="Proteomes" id="UP001526430">
    <property type="component" value="Unassembled WGS sequence"/>
</dbReference>
<reference evidence="1 2" key="1">
    <citation type="submission" date="2022-10" db="EMBL/GenBank/DDBJ databases">
        <title>Roseococcus glaciei nov., sp. nov., isolated from glacier.</title>
        <authorList>
            <person name="Liu Q."/>
            <person name="Xin Y.-H."/>
        </authorList>
    </citation>
    <scope>NUCLEOTIDE SEQUENCE [LARGE SCALE GENOMIC DNA]</scope>
    <source>
        <strain evidence="1 2">MDT2-1-1</strain>
    </source>
</reference>
<comment type="caution">
    <text evidence="1">The sequence shown here is derived from an EMBL/GenBank/DDBJ whole genome shotgun (WGS) entry which is preliminary data.</text>
</comment>
<dbReference type="RefSeq" id="WP_301591750.1">
    <property type="nucleotide sequence ID" value="NZ_JAPFQI010000018.1"/>
</dbReference>
<keyword evidence="2" id="KW-1185">Reference proteome</keyword>
<proteinExistence type="predicted"/>
<evidence type="ECO:0000313" key="2">
    <source>
        <dbReference type="Proteomes" id="UP001526430"/>
    </source>
</evidence>